<dbReference type="Gene3D" id="3.30.160.20">
    <property type="match status" value="2"/>
</dbReference>
<evidence type="ECO:0000256" key="1">
    <source>
        <dbReference type="ARBA" id="ARBA00022737"/>
    </source>
</evidence>
<feature type="domain" description="DRBM" evidence="5">
    <location>
        <begin position="86"/>
        <end position="154"/>
    </location>
</feature>
<dbReference type="Pfam" id="PF00035">
    <property type="entry name" value="dsrm"/>
    <property type="match status" value="2"/>
</dbReference>
<dbReference type="CDD" id="cd19907">
    <property type="entry name" value="DSRM_AtDRB-like_rpt1"/>
    <property type="match status" value="1"/>
</dbReference>
<dbReference type="EMBL" id="JAVXUP010002076">
    <property type="protein sequence ID" value="KAK3005842.1"/>
    <property type="molecule type" value="Genomic_DNA"/>
</dbReference>
<organism evidence="6 7">
    <name type="scientific">Escallonia herrerae</name>
    <dbReference type="NCBI Taxonomy" id="1293975"/>
    <lineage>
        <taxon>Eukaryota</taxon>
        <taxon>Viridiplantae</taxon>
        <taxon>Streptophyta</taxon>
        <taxon>Embryophyta</taxon>
        <taxon>Tracheophyta</taxon>
        <taxon>Spermatophyta</taxon>
        <taxon>Magnoliopsida</taxon>
        <taxon>eudicotyledons</taxon>
        <taxon>Gunneridae</taxon>
        <taxon>Pentapetalae</taxon>
        <taxon>asterids</taxon>
        <taxon>campanulids</taxon>
        <taxon>Escalloniales</taxon>
        <taxon>Escalloniaceae</taxon>
        <taxon>Escallonia</taxon>
    </lineage>
</organism>
<name>A0AA88VCA7_9ASTE</name>
<dbReference type="CDD" id="cd19908">
    <property type="entry name" value="DSRM_AtDRB-like_rpt2"/>
    <property type="match status" value="1"/>
</dbReference>
<dbReference type="GO" id="GO:0003725">
    <property type="term" value="F:double-stranded RNA binding"/>
    <property type="evidence" value="ECO:0007669"/>
    <property type="project" value="InterPro"/>
</dbReference>
<keyword evidence="2 3" id="KW-0694">RNA-binding</keyword>
<dbReference type="InterPro" id="IPR044451">
    <property type="entry name" value="AtDRB-like_DSRM_2"/>
</dbReference>
<dbReference type="SMART" id="SM00358">
    <property type="entry name" value="DSRM"/>
    <property type="match status" value="2"/>
</dbReference>
<feature type="region of interest" description="Disordered" evidence="4">
    <location>
        <begin position="369"/>
        <end position="420"/>
    </location>
</feature>
<protein>
    <recommendedName>
        <fullName evidence="5">DRBM domain-containing protein</fullName>
    </recommendedName>
</protein>
<accession>A0AA88VCA7</accession>
<evidence type="ECO:0000256" key="4">
    <source>
        <dbReference type="SAM" id="MobiDB-lite"/>
    </source>
</evidence>
<evidence type="ECO:0000256" key="3">
    <source>
        <dbReference type="PROSITE-ProRule" id="PRU00266"/>
    </source>
</evidence>
<feature type="domain" description="DRBM" evidence="5">
    <location>
        <begin position="1"/>
        <end position="70"/>
    </location>
</feature>
<proteinExistence type="predicted"/>
<comment type="caution">
    <text evidence="6">The sequence shown here is derived from an EMBL/GenBank/DDBJ whole genome shotgun (WGS) entry which is preliminary data.</text>
</comment>
<dbReference type="PROSITE" id="PS50137">
    <property type="entry name" value="DS_RBD"/>
    <property type="match status" value="2"/>
</dbReference>
<dbReference type="InterPro" id="IPR044450">
    <property type="entry name" value="AtDRB-like_DSRM_1"/>
</dbReference>
<keyword evidence="1" id="KW-0677">Repeat</keyword>
<feature type="compositionally biased region" description="Low complexity" evidence="4">
    <location>
        <begin position="407"/>
        <end position="420"/>
    </location>
</feature>
<dbReference type="PANTHER" id="PTHR46031">
    <property type="match status" value="1"/>
</dbReference>
<gene>
    <name evidence="6" type="ORF">RJ639_015775</name>
</gene>
<dbReference type="InterPro" id="IPR014720">
    <property type="entry name" value="dsRBD_dom"/>
</dbReference>
<feature type="compositionally biased region" description="Basic and acidic residues" evidence="4">
    <location>
        <begin position="501"/>
        <end position="518"/>
    </location>
</feature>
<dbReference type="PANTHER" id="PTHR46031:SF40">
    <property type="entry name" value="DRBM DOMAIN-CONTAINING PROTEIN"/>
    <property type="match status" value="1"/>
</dbReference>
<evidence type="ECO:0000313" key="7">
    <source>
        <dbReference type="Proteomes" id="UP001188597"/>
    </source>
</evidence>
<evidence type="ECO:0000313" key="6">
    <source>
        <dbReference type="EMBL" id="KAK3005842.1"/>
    </source>
</evidence>
<feature type="region of interest" description="Disordered" evidence="4">
    <location>
        <begin position="490"/>
        <end position="526"/>
    </location>
</feature>
<dbReference type="AlphaFoldDB" id="A0AA88VCA7"/>
<evidence type="ECO:0000256" key="2">
    <source>
        <dbReference type="ARBA" id="ARBA00022884"/>
    </source>
</evidence>
<sequence>MFKNQLQELAQRSCFNLPSYSCIREGPDHAPRFKATVNFSGETFESPTFCSTLRQAEHAAAEVALNTLANRGPSTLAARVLDETGVYKNLLQETAHRAGLHLPVYTTVRTGPGHVPVFRCTVELAELTFTGEPAKTKKQAQKNAAMAAWSSLRQLSQRGLSSISPASTPVSEEQDQVVIARFLAGLQSAESNSSLQKYHQDGPQIPVRNGRDSNRVVPRSHPIQYESWAYPSFSTEMAMYRMWQEAQFSQLQSQMLSLPVSPIPPPSPQVFPFMQPVFQPDQLYFPAMEQEHIPAAASIPSFHFSNHLIPAPTRGRSMVTIQEIQEEKTGSSEFCTSESLHPPILGGHETELAIQGAVQEDVEAKIREIGQRERSSSGQFAPMPTGTTSIDSGFLPAKNQLQNQSFPRPSLRSRSEPPLSAAAPVRIQVAGPVSSVGPRPQNLANQMAAPPKMGTGIPQFSTRPRMNLGMPPRFMAPAVQIRSVVPVCSAPPARKVPSSSREGHHSDQQKRNFGKDVSSELSKLQI</sequence>
<evidence type="ECO:0000259" key="5">
    <source>
        <dbReference type="PROSITE" id="PS50137"/>
    </source>
</evidence>
<keyword evidence="7" id="KW-1185">Reference proteome</keyword>
<reference evidence="6" key="1">
    <citation type="submission" date="2022-12" db="EMBL/GenBank/DDBJ databases">
        <title>Draft genome assemblies for two species of Escallonia (Escalloniales).</title>
        <authorList>
            <person name="Chanderbali A."/>
            <person name="Dervinis C."/>
            <person name="Anghel I."/>
            <person name="Soltis D."/>
            <person name="Soltis P."/>
            <person name="Zapata F."/>
        </authorList>
    </citation>
    <scope>NUCLEOTIDE SEQUENCE</scope>
    <source>
        <strain evidence="6">UCBG64.0493</strain>
        <tissue evidence="6">Leaf</tissue>
    </source>
</reference>
<dbReference type="Proteomes" id="UP001188597">
    <property type="component" value="Unassembled WGS sequence"/>
</dbReference>
<dbReference type="FunFam" id="3.30.160.20:FF:000036">
    <property type="entry name" value="Double-stranded RNA-binding protein 2"/>
    <property type="match status" value="2"/>
</dbReference>
<feature type="region of interest" description="Disordered" evidence="4">
    <location>
        <begin position="193"/>
        <end position="217"/>
    </location>
</feature>
<dbReference type="SUPFAM" id="SSF54768">
    <property type="entry name" value="dsRNA-binding domain-like"/>
    <property type="match status" value="2"/>
</dbReference>